<feature type="transmembrane region" description="Helical" evidence="1">
    <location>
        <begin position="7"/>
        <end position="27"/>
    </location>
</feature>
<feature type="transmembrane region" description="Helical" evidence="1">
    <location>
        <begin position="97"/>
        <end position="118"/>
    </location>
</feature>
<name>A0A1C0YHN1_9BACL</name>
<accession>A0A1C0YHN1</accession>
<keyword evidence="1" id="KW-0472">Membrane</keyword>
<feature type="transmembrane region" description="Helical" evidence="1">
    <location>
        <begin position="39"/>
        <end position="60"/>
    </location>
</feature>
<dbReference type="InterPro" id="IPR021560">
    <property type="entry name" value="DUF3021"/>
</dbReference>
<dbReference type="STRING" id="33978.A6M13_12705"/>
<dbReference type="Proteomes" id="UP000093199">
    <property type="component" value="Unassembled WGS sequence"/>
</dbReference>
<organism evidence="2 3">
    <name type="scientific">Caryophanon tenue</name>
    <dbReference type="NCBI Taxonomy" id="33978"/>
    <lineage>
        <taxon>Bacteria</taxon>
        <taxon>Bacillati</taxon>
        <taxon>Bacillota</taxon>
        <taxon>Bacilli</taxon>
        <taxon>Bacillales</taxon>
        <taxon>Caryophanaceae</taxon>
        <taxon>Caryophanon</taxon>
    </lineage>
</organism>
<dbReference type="PROSITE" id="PS51257">
    <property type="entry name" value="PROKAR_LIPOPROTEIN"/>
    <property type="match status" value="1"/>
</dbReference>
<evidence type="ECO:0008006" key="4">
    <source>
        <dbReference type="Google" id="ProtNLM"/>
    </source>
</evidence>
<keyword evidence="3" id="KW-1185">Reference proteome</keyword>
<keyword evidence="1" id="KW-1133">Transmembrane helix</keyword>
<dbReference type="AlphaFoldDB" id="A0A1C0YHN1"/>
<dbReference type="EMBL" id="MASJ01000009">
    <property type="protein sequence ID" value="OCS86686.1"/>
    <property type="molecule type" value="Genomic_DNA"/>
</dbReference>
<evidence type="ECO:0000313" key="3">
    <source>
        <dbReference type="Proteomes" id="UP000093199"/>
    </source>
</evidence>
<feature type="transmembrane region" description="Helical" evidence="1">
    <location>
        <begin position="67"/>
        <end position="91"/>
    </location>
</feature>
<reference evidence="2 3" key="1">
    <citation type="submission" date="2016-07" db="EMBL/GenBank/DDBJ databases">
        <title>Caryophanon tenue genome sequencing.</title>
        <authorList>
            <person name="Verma A."/>
            <person name="Pal Y."/>
            <person name="Krishnamurthi S."/>
        </authorList>
    </citation>
    <scope>NUCLEOTIDE SEQUENCE [LARGE SCALE GENOMIC DNA]</scope>
    <source>
        <strain evidence="2 3">DSM 14152</strain>
    </source>
</reference>
<evidence type="ECO:0000256" key="1">
    <source>
        <dbReference type="SAM" id="Phobius"/>
    </source>
</evidence>
<gene>
    <name evidence="2" type="ORF">A6M13_12705</name>
</gene>
<keyword evidence="1" id="KW-0812">Transmembrane</keyword>
<sequence>MQVLRVTVMSMLISLSCSYIIVTSILLRDNTLTMNGTQLVEQVVLSALLGIGIGVLSLLFQLERIPFIVQFILHACGVVALVFTAGAFGNWYDVYDMFTVVVVLLITVIIYSVTWAMLRITTKKDVDTMNATLQKRRGDM</sequence>
<protein>
    <recommendedName>
        <fullName evidence="4">DUF3021 domain-containing protein</fullName>
    </recommendedName>
</protein>
<dbReference type="Pfam" id="PF11457">
    <property type="entry name" value="DUF3021"/>
    <property type="match status" value="1"/>
</dbReference>
<evidence type="ECO:0000313" key="2">
    <source>
        <dbReference type="EMBL" id="OCS86686.1"/>
    </source>
</evidence>
<proteinExistence type="predicted"/>
<comment type="caution">
    <text evidence="2">The sequence shown here is derived from an EMBL/GenBank/DDBJ whole genome shotgun (WGS) entry which is preliminary data.</text>
</comment>